<dbReference type="PANTHER" id="PTHR40278">
    <property type="entry name" value="DNA UTILIZATION PROTEIN HOFN"/>
    <property type="match status" value="1"/>
</dbReference>
<keyword evidence="1" id="KW-0472">Membrane</keyword>
<accession>A0A2J0KT49</accession>
<feature type="transmembrane region" description="Helical" evidence="1">
    <location>
        <begin position="28"/>
        <end position="49"/>
    </location>
</feature>
<name>A0A2J0KT49_9BACT</name>
<organism evidence="2 3">
    <name type="scientific">Candidatus Aquitaenariimonas noxiae</name>
    <dbReference type="NCBI Taxonomy" id="1974741"/>
    <lineage>
        <taxon>Bacteria</taxon>
        <taxon>Pseudomonadati</taxon>
        <taxon>Candidatus Omnitrophota</taxon>
        <taxon>Candidatus Aquitaenariimonas</taxon>
    </lineage>
</organism>
<proteinExistence type="predicted"/>
<reference evidence="2 3" key="1">
    <citation type="submission" date="2017-09" db="EMBL/GenBank/DDBJ databases">
        <title>Depth-based differentiation of microbial function through sediment-hosted aquifers and enrichment of novel symbionts in the deep terrestrial subsurface.</title>
        <authorList>
            <person name="Probst A.J."/>
            <person name="Ladd B."/>
            <person name="Jarett J.K."/>
            <person name="Geller-Mcgrath D.E."/>
            <person name="Sieber C.M."/>
            <person name="Emerson J.B."/>
            <person name="Anantharaman K."/>
            <person name="Thomas B.C."/>
            <person name="Malmstrom R."/>
            <person name="Stieglmeier M."/>
            <person name="Klingl A."/>
            <person name="Woyke T."/>
            <person name="Ryan C.M."/>
            <person name="Banfield J.F."/>
        </authorList>
    </citation>
    <scope>NUCLEOTIDE SEQUENCE [LARGE SCALE GENOMIC DNA]</scope>
    <source>
        <strain evidence="2">CG07_land_8_20_14_0_80_42_15</strain>
    </source>
</reference>
<dbReference type="PANTHER" id="PTHR40278:SF1">
    <property type="entry name" value="DNA UTILIZATION PROTEIN HOFN"/>
    <property type="match status" value="1"/>
</dbReference>
<evidence type="ECO:0008006" key="4">
    <source>
        <dbReference type="Google" id="ProtNLM"/>
    </source>
</evidence>
<sequence length="195" mass="22076">MIEINLLPKELKKKKIKLELPNIKFTPIIIGVVAFIVFVQLVLSVTLMIKKGYTLKRLEAKWTVFEPKSKELLAMNEQLESLTRKVKNIDSLVAKRLSWTKKLNDLSDLMTPGVWLNSLSIDEVGGRKILSLKGSVSSSGMDEAALIGKFMKNLKENKSFFKDFSEIALGTIQKTEVKNKEVMNFSISCYFKSAE</sequence>
<evidence type="ECO:0000256" key="1">
    <source>
        <dbReference type="SAM" id="Phobius"/>
    </source>
</evidence>
<dbReference type="EMBL" id="PEWV01000042">
    <property type="protein sequence ID" value="PIU41575.1"/>
    <property type="molecule type" value="Genomic_DNA"/>
</dbReference>
<dbReference type="InterPro" id="IPR052534">
    <property type="entry name" value="Extracell_DNA_Util/SecSys_Comp"/>
</dbReference>
<keyword evidence="1" id="KW-0812">Transmembrane</keyword>
<dbReference type="InterPro" id="IPR007813">
    <property type="entry name" value="PilN"/>
</dbReference>
<evidence type="ECO:0000313" key="3">
    <source>
        <dbReference type="Proteomes" id="UP000230052"/>
    </source>
</evidence>
<dbReference type="Pfam" id="PF05137">
    <property type="entry name" value="PilN"/>
    <property type="match status" value="1"/>
</dbReference>
<evidence type="ECO:0000313" key="2">
    <source>
        <dbReference type="EMBL" id="PIU41575.1"/>
    </source>
</evidence>
<keyword evidence="1" id="KW-1133">Transmembrane helix</keyword>
<dbReference type="Proteomes" id="UP000230052">
    <property type="component" value="Unassembled WGS sequence"/>
</dbReference>
<comment type="caution">
    <text evidence="2">The sequence shown here is derived from an EMBL/GenBank/DDBJ whole genome shotgun (WGS) entry which is preliminary data.</text>
</comment>
<protein>
    <recommendedName>
        <fullName evidence="4">Fimbrial assembly protein</fullName>
    </recommendedName>
</protein>
<gene>
    <name evidence="2" type="ORF">COS99_04490</name>
</gene>
<dbReference type="AlphaFoldDB" id="A0A2J0KT49"/>